<proteinExistence type="predicted"/>
<reference evidence="1 2" key="1">
    <citation type="submission" date="2014-04" db="EMBL/GenBank/DDBJ databases">
        <title>The Genome Sequence of Mycobacterium tuberculosis TKK-01-0051.</title>
        <authorList>
            <consortium name="The Broad Institute Genomics Platform"/>
            <consortium name="The Broad Institute Genome Sequencing Center for Infectious Disease"/>
            <person name="Earl A.M."/>
            <person name="Cohen K."/>
            <person name="Pym A."/>
            <person name="Bishai W."/>
            <person name="Maharaj K."/>
            <person name="Desjardins C."/>
            <person name="Abeel T."/>
            <person name="Young S."/>
            <person name="Zeng Q."/>
            <person name="Gargeya S."/>
            <person name="Abouelleil A."/>
            <person name="Alvarado L."/>
            <person name="Chapman S.B."/>
            <person name="Gainer-Dewar J."/>
            <person name="Goldberg J."/>
            <person name="Griggs A."/>
            <person name="Gujja S."/>
            <person name="Hansen M."/>
            <person name="Howarth C."/>
            <person name="Imamovic A."/>
            <person name="Larimer J."/>
            <person name="Murphy C."/>
            <person name="Naylor J."/>
            <person name="Pearson M."/>
            <person name="Poon T.W."/>
            <person name="Priest M."/>
            <person name="Roberts A."/>
            <person name="Saif S."/>
            <person name="Shea T."/>
            <person name="Sykes S."/>
            <person name="Wortman J."/>
            <person name="Nusbaum C."/>
            <person name="Birren B."/>
        </authorList>
    </citation>
    <scope>NUCLEOTIDE SEQUENCE [LARGE SCALE GENOMIC DNA]</scope>
    <source>
        <strain evidence="1 2">TKK-01-0051</strain>
    </source>
</reference>
<gene>
    <name evidence="1" type="ORF">K875_04497</name>
</gene>
<dbReference type="AlphaFoldDB" id="A0A051TXK3"/>
<evidence type="ECO:0000313" key="2">
    <source>
        <dbReference type="Proteomes" id="UP000025947"/>
    </source>
</evidence>
<accession>A0A051TXK3</accession>
<dbReference type="PATRIC" id="fig|1324261.3.peg.4529"/>
<name>A0A051TXK3_9MYCO</name>
<dbReference type="HOGENOM" id="CLU_854779_0_0_11"/>
<comment type="caution">
    <text evidence="1">The sequence shown here is derived from an EMBL/GenBank/DDBJ whole genome shotgun (WGS) entry which is preliminary data.</text>
</comment>
<evidence type="ECO:0000313" key="1">
    <source>
        <dbReference type="EMBL" id="KBZ61535.1"/>
    </source>
</evidence>
<dbReference type="EMBL" id="JLXW01000010">
    <property type="protein sequence ID" value="KBZ61535.1"/>
    <property type="molecule type" value="Genomic_DNA"/>
</dbReference>
<protein>
    <submittedName>
        <fullName evidence="1">Uncharacterized protein</fullName>
    </submittedName>
</protein>
<dbReference type="Proteomes" id="UP000025947">
    <property type="component" value="Unassembled WGS sequence"/>
</dbReference>
<keyword evidence="2" id="KW-1185">Reference proteome</keyword>
<organism evidence="1 2">
    <name type="scientific">Mycobacterium [tuberculosis] TKK-01-0051</name>
    <dbReference type="NCBI Taxonomy" id="1324261"/>
    <lineage>
        <taxon>Bacteria</taxon>
        <taxon>Bacillati</taxon>
        <taxon>Actinomycetota</taxon>
        <taxon>Actinomycetes</taxon>
        <taxon>Mycobacteriales</taxon>
        <taxon>Mycobacteriaceae</taxon>
        <taxon>Mycobacterium</taxon>
        <taxon>Mycobacterium avium complex (MAC)</taxon>
    </lineage>
</organism>
<sequence>MEGGPLDWWLDRINLLIDMMGDVDLGGAVELDYSEDSLSALEAATRNRLVDPAEALYDDHQSFTAGVVAYLGEALMRVGGGRWDWVAEAPAGTTIDDPLLRRRLSEHRWRIDSAGEPDATGFPIIRPDSESGLEALSPTHLLLQALARDESGVLVATYGRWKEAVQAYAAQHPDWSPVKERTLADGLFNAPPPSSVLDEWLARQEQNFPDWAARNGGNWDYSPDSINRLGALVLRLTPTIQAFHDSVNAEFVEGACYYLGEMLRRGYPSRWVYREFRDEGAPISANFKIQLNDDAGFTSPYALLYSLIESADPTATRTFYDEWVS</sequence>